<accession>A0AAD9D0V9</accession>
<dbReference type="PANTHER" id="PTHR15032:SF35">
    <property type="entry name" value="METALLO-BETA-LACTAMASE DOMAIN-CONTAINING PROTEIN"/>
    <property type="match status" value="1"/>
</dbReference>
<feature type="transmembrane region" description="Helical" evidence="1">
    <location>
        <begin position="12"/>
        <end position="30"/>
    </location>
</feature>
<dbReference type="GO" id="GO:0070292">
    <property type="term" value="P:N-acylphosphatidylethanolamine metabolic process"/>
    <property type="evidence" value="ECO:0007669"/>
    <property type="project" value="TreeGrafter"/>
</dbReference>
<evidence type="ECO:0000313" key="4">
    <source>
        <dbReference type="Proteomes" id="UP001182556"/>
    </source>
</evidence>
<dbReference type="SUPFAM" id="SSF56281">
    <property type="entry name" value="Metallo-hydrolase/oxidoreductase"/>
    <property type="match status" value="1"/>
</dbReference>
<dbReference type="AlphaFoldDB" id="A0AAD9D0V9"/>
<dbReference type="Gene3D" id="3.60.15.10">
    <property type="entry name" value="Ribonuclease Z/Hydroxyacylglutathione hydrolase-like"/>
    <property type="match status" value="1"/>
</dbReference>
<feature type="domain" description="Metallo-beta-lactamase" evidence="2">
    <location>
        <begin position="222"/>
        <end position="430"/>
    </location>
</feature>
<organism evidence="3 4">
    <name type="scientific">Papiliotrema laurentii</name>
    <name type="common">Cryptococcus laurentii</name>
    <dbReference type="NCBI Taxonomy" id="5418"/>
    <lineage>
        <taxon>Eukaryota</taxon>
        <taxon>Fungi</taxon>
        <taxon>Dikarya</taxon>
        <taxon>Basidiomycota</taxon>
        <taxon>Agaricomycotina</taxon>
        <taxon>Tremellomycetes</taxon>
        <taxon>Tremellales</taxon>
        <taxon>Rhynchogastremaceae</taxon>
        <taxon>Papiliotrema</taxon>
    </lineage>
</organism>
<evidence type="ECO:0000259" key="2">
    <source>
        <dbReference type="Pfam" id="PF12706"/>
    </source>
</evidence>
<dbReference type="InterPro" id="IPR036866">
    <property type="entry name" value="RibonucZ/Hydroxyglut_hydro"/>
</dbReference>
<comment type="caution">
    <text evidence="3">The sequence shown here is derived from an EMBL/GenBank/DDBJ whole genome shotgun (WGS) entry which is preliminary data.</text>
</comment>
<sequence>MIPGGMVGLRRAAIVLPVAWTGAWLGYYAYTDTVRRSHIRKRNQELQETLKELHGDPNIDYTTPACEKEKEAIKKRFSSLRFAGRYWNPYVEWREQGAWEWALWKIIISTVTLKLFYDGGVPAERPIPDLPIDRPDFDLLYGESSNATTESNSAHSHSLPGSKEILSNTLVNGVPNGTLHGIGSTAPHSALTRGGDVTVTDKMTLTWLGQSTSYVTMDNLAILTDPALSDRTLPSRIAPQRLRPPPCTLDELKKIDVVLVSHNHFDHLDPEAIIELGDSCEWIVPTGVGPFIRSYGVTRVTELDWWEETKHVLRRPGEKDKEFTITAFPLMHWTARSMRDVNATLWSGFHVKSNPEDSSPPKTFMHFGDTGYSPTLFAAVGRVLGPADLAAIPIGSYEPRWHMHLQHTDPEGAVRMAIQMDIKKSVGVHWGTWLMSDEAYNKPPVDLALARKKLDMDEEQFCVLPVGKTVVIE</sequence>
<keyword evidence="1" id="KW-1133">Transmembrane helix</keyword>
<name>A0AAD9D0V9_PAPLA</name>
<dbReference type="GO" id="GO:0005737">
    <property type="term" value="C:cytoplasm"/>
    <property type="evidence" value="ECO:0007669"/>
    <property type="project" value="TreeGrafter"/>
</dbReference>
<dbReference type="Pfam" id="PF12706">
    <property type="entry name" value="Lactamase_B_2"/>
    <property type="match status" value="1"/>
</dbReference>
<evidence type="ECO:0000313" key="3">
    <source>
        <dbReference type="EMBL" id="KAK1922686.1"/>
    </source>
</evidence>
<reference evidence="3" key="1">
    <citation type="submission" date="2023-02" db="EMBL/GenBank/DDBJ databases">
        <title>Identification and recombinant expression of a fungal hydrolase from Papiliotrema laurentii that hydrolyzes apple cutin and clears colloidal polyester polyurethane.</title>
        <authorList>
            <consortium name="DOE Joint Genome Institute"/>
            <person name="Roman V.A."/>
            <person name="Bojanowski C."/>
            <person name="Crable B.R."/>
            <person name="Wagner D.N."/>
            <person name="Hung C.S."/>
            <person name="Nadeau L.J."/>
            <person name="Schratz L."/>
            <person name="Haridas S."/>
            <person name="Pangilinan J."/>
            <person name="Lipzen A."/>
            <person name="Na H."/>
            <person name="Yan M."/>
            <person name="Ng V."/>
            <person name="Grigoriev I.V."/>
            <person name="Spatafora J.W."/>
            <person name="Barlow D."/>
            <person name="Biffinger J."/>
            <person name="Kelley-Loughnane N."/>
            <person name="Varaljay V.A."/>
            <person name="Crookes-Goodson W.J."/>
        </authorList>
    </citation>
    <scope>NUCLEOTIDE SEQUENCE</scope>
    <source>
        <strain evidence="3">5307AH</strain>
    </source>
</reference>
<protein>
    <submittedName>
        <fullName evidence="3">Beta-lactamase superfamily domain-containing protein</fullName>
    </submittedName>
</protein>
<proteinExistence type="predicted"/>
<gene>
    <name evidence="3" type="ORF">DB88DRAFT_547542</name>
</gene>
<keyword evidence="1" id="KW-0812">Transmembrane</keyword>
<dbReference type="InterPro" id="IPR001279">
    <property type="entry name" value="Metallo-B-lactamas"/>
</dbReference>
<keyword evidence="4" id="KW-1185">Reference proteome</keyword>
<dbReference type="EMBL" id="JAODAN010000008">
    <property type="protein sequence ID" value="KAK1922686.1"/>
    <property type="molecule type" value="Genomic_DNA"/>
</dbReference>
<dbReference type="GO" id="GO:0070291">
    <property type="term" value="P:N-acylethanolamine metabolic process"/>
    <property type="evidence" value="ECO:0007669"/>
    <property type="project" value="TreeGrafter"/>
</dbReference>
<evidence type="ECO:0000256" key="1">
    <source>
        <dbReference type="SAM" id="Phobius"/>
    </source>
</evidence>
<keyword evidence="1" id="KW-0472">Membrane</keyword>
<dbReference type="Proteomes" id="UP001182556">
    <property type="component" value="Unassembled WGS sequence"/>
</dbReference>
<dbReference type="GO" id="GO:0070290">
    <property type="term" value="F:N-acylphosphatidylethanolamine-specific phospholipase D activity"/>
    <property type="evidence" value="ECO:0007669"/>
    <property type="project" value="TreeGrafter"/>
</dbReference>
<dbReference type="PANTHER" id="PTHR15032">
    <property type="entry name" value="N-ACYL-PHOSPHATIDYLETHANOLAMINE-HYDROLYZING PHOSPHOLIPASE D"/>
    <property type="match status" value="1"/>
</dbReference>